<evidence type="ECO:0000313" key="6">
    <source>
        <dbReference type="EMBL" id="PWA42218.1"/>
    </source>
</evidence>
<evidence type="ECO:0000256" key="2">
    <source>
        <dbReference type="ARBA" id="ARBA00022771"/>
    </source>
</evidence>
<keyword evidence="3" id="KW-0862">Zinc</keyword>
<evidence type="ECO:0000313" key="7">
    <source>
        <dbReference type="Proteomes" id="UP000245207"/>
    </source>
</evidence>
<dbReference type="PANTHER" id="PTHR45931">
    <property type="entry name" value="SI:CH211-59O9.10"/>
    <property type="match status" value="1"/>
</dbReference>
<dbReference type="EMBL" id="PKPP01012542">
    <property type="protein sequence ID" value="PWA42218.1"/>
    <property type="molecule type" value="Genomic_DNA"/>
</dbReference>
<name>A0A2U1KZP3_ARTAN</name>
<dbReference type="OrthoDB" id="4348522at2759"/>
<protein>
    <submittedName>
        <fullName evidence="6">Zinc finger, RING/FYVE/PHD-type</fullName>
    </submittedName>
</protein>
<dbReference type="Pfam" id="PF13639">
    <property type="entry name" value="zf-RING_2"/>
    <property type="match status" value="1"/>
</dbReference>
<sequence length="166" mass="19521">MARPVSTAFTQEIRTFTVDNSLLKTLQTTTCPICIDEFMLQDKIIRLYCRHVFHNKCILDWFLTNNTCPICRDIYPQETPHHHSVPINSQRHRLRLLKIPQVANRRDDSVFRLHFHMRGFDSEVSMSPEPQKVLEKLLSEIGFPEIVKIAREPCWISVHDAITRHC</sequence>
<dbReference type="GO" id="GO:0008270">
    <property type="term" value="F:zinc ion binding"/>
    <property type="evidence" value="ECO:0007669"/>
    <property type="project" value="UniProtKB-KW"/>
</dbReference>
<gene>
    <name evidence="6" type="ORF">CTI12_AA546810</name>
</gene>
<evidence type="ECO:0000256" key="1">
    <source>
        <dbReference type="ARBA" id="ARBA00022723"/>
    </source>
</evidence>
<dbReference type="GO" id="GO:0005634">
    <property type="term" value="C:nucleus"/>
    <property type="evidence" value="ECO:0007669"/>
    <property type="project" value="TreeGrafter"/>
</dbReference>
<dbReference type="Gene3D" id="3.30.40.10">
    <property type="entry name" value="Zinc/RING finger domain, C3HC4 (zinc finger)"/>
    <property type="match status" value="1"/>
</dbReference>
<dbReference type="GO" id="GO:0061630">
    <property type="term" value="F:ubiquitin protein ligase activity"/>
    <property type="evidence" value="ECO:0007669"/>
    <property type="project" value="TreeGrafter"/>
</dbReference>
<keyword evidence="1" id="KW-0479">Metal-binding</keyword>
<dbReference type="InterPro" id="IPR001841">
    <property type="entry name" value="Znf_RING"/>
</dbReference>
<organism evidence="6 7">
    <name type="scientific">Artemisia annua</name>
    <name type="common">Sweet wormwood</name>
    <dbReference type="NCBI Taxonomy" id="35608"/>
    <lineage>
        <taxon>Eukaryota</taxon>
        <taxon>Viridiplantae</taxon>
        <taxon>Streptophyta</taxon>
        <taxon>Embryophyta</taxon>
        <taxon>Tracheophyta</taxon>
        <taxon>Spermatophyta</taxon>
        <taxon>Magnoliopsida</taxon>
        <taxon>eudicotyledons</taxon>
        <taxon>Gunneridae</taxon>
        <taxon>Pentapetalae</taxon>
        <taxon>asterids</taxon>
        <taxon>campanulids</taxon>
        <taxon>Asterales</taxon>
        <taxon>Asteraceae</taxon>
        <taxon>Asteroideae</taxon>
        <taxon>Anthemideae</taxon>
        <taxon>Artemisiinae</taxon>
        <taxon>Artemisia</taxon>
    </lineage>
</organism>
<dbReference type="InterPro" id="IPR013083">
    <property type="entry name" value="Znf_RING/FYVE/PHD"/>
</dbReference>
<keyword evidence="2 4" id="KW-0863">Zinc-finger</keyword>
<evidence type="ECO:0000256" key="4">
    <source>
        <dbReference type="PROSITE-ProRule" id="PRU00175"/>
    </source>
</evidence>
<dbReference type="PANTHER" id="PTHR45931:SF3">
    <property type="entry name" value="RING ZINC FINGER-CONTAINING PROTEIN"/>
    <property type="match status" value="1"/>
</dbReference>
<evidence type="ECO:0000259" key="5">
    <source>
        <dbReference type="PROSITE" id="PS50089"/>
    </source>
</evidence>
<dbReference type="SMART" id="SM00184">
    <property type="entry name" value="RING"/>
    <property type="match status" value="1"/>
</dbReference>
<comment type="caution">
    <text evidence="6">The sequence shown here is derived from an EMBL/GenBank/DDBJ whole genome shotgun (WGS) entry which is preliminary data.</text>
</comment>
<dbReference type="InterPro" id="IPR051834">
    <property type="entry name" value="RING_finger_E3_ligase"/>
</dbReference>
<keyword evidence="7" id="KW-1185">Reference proteome</keyword>
<dbReference type="Proteomes" id="UP000245207">
    <property type="component" value="Unassembled WGS sequence"/>
</dbReference>
<accession>A0A2U1KZP3</accession>
<dbReference type="GO" id="GO:0006511">
    <property type="term" value="P:ubiquitin-dependent protein catabolic process"/>
    <property type="evidence" value="ECO:0007669"/>
    <property type="project" value="TreeGrafter"/>
</dbReference>
<evidence type="ECO:0000256" key="3">
    <source>
        <dbReference type="ARBA" id="ARBA00022833"/>
    </source>
</evidence>
<dbReference type="AlphaFoldDB" id="A0A2U1KZP3"/>
<reference evidence="6 7" key="1">
    <citation type="journal article" date="2018" name="Mol. Plant">
        <title>The genome of Artemisia annua provides insight into the evolution of Asteraceae family and artemisinin biosynthesis.</title>
        <authorList>
            <person name="Shen Q."/>
            <person name="Zhang L."/>
            <person name="Liao Z."/>
            <person name="Wang S."/>
            <person name="Yan T."/>
            <person name="Shi P."/>
            <person name="Liu M."/>
            <person name="Fu X."/>
            <person name="Pan Q."/>
            <person name="Wang Y."/>
            <person name="Lv Z."/>
            <person name="Lu X."/>
            <person name="Zhang F."/>
            <person name="Jiang W."/>
            <person name="Ma Y."/>
            <person name="Chen M."/>
            <person name="Hao X."/>
            <person name="Li L."/>
            <person name="Tang Y."/>
            <person name="Lv G."/>
            <person name="Zhou Y."/>
            <person name="Sun X."/>
            <person name="Brodelius P.E."/>
            <person name="Rose J.K.C."/>
            <person name="Tang K."/>
        </authorList>
    </citation>
    <scope>NUCLEOTIDE SEQUENCE [LARGE SCALE GENOMIC DNA]</scope>
    <source>
        <strain evidence="7">cv. Huhao1</strain>
        <tissue evidence="6">Leaf</tissue>
    </source>
</reference>
<dbReference type="SUPFAM" id="SSF57850">
    <property type="entry name" value="RING/U-box"/>
    <property type="match status" value="1"/>
</dbReference>
<dbReference type="PROSITE" id="PS50089">
    <property type="entry name" value="ZF_RING_2"/>
    <property type="match status" value="1"/>
</dbReference>
<feature type="domain" description="RING-type" evidence="5">
    <location>
        <begin position="31"/>
        <end position="72"/>
    </location>
</feature>
<proteinExistence type="predicted"/>